<proteinExistence type="predicted"/>
<organism evidence="2">
    <name type="scientific">Eutreptiella gymnastica</name>
    <dbReference type="NCBI Taxonomy" id="73025"/>
    <lineage>
        <taxon>Eukaryota</taxon>
        <taxon>Discoba</taxon>
        <taxon>Euglenozoa</taxon>
        <taxon>Euglenida</taxon>
        <taxon>Spirocuta</taxon>
        <taxon>Euglenophyceae</taxon>
        <taxon>Eutreptiales</taxon>
        <taxon>Eutreptiaceae</taxon>
        <taxon>Eutreptiella</taxon>
    </lineage>
</organism>
<dbReference type="AlphaFoldDB" id="A0A7S1IEP8"/>
<evidence type="ECO:0000313" key="2">
    <source>
        <dbReference type="EMBL" id="CAD9009896.1"/>
    </source>
</evidence>
<reference evidence="2" key="1">
    <citation type="submission" date="2021-01" db="EMBL/GenBank/DDBJ databases">
        <authorList>
            <person name="Corre E."/>
            <person name="Pelletier E."/>
            <person name="Niang G."/>
            <person name="Scheremetjew M."/>
            <person name="Finn R."/>
            <person name="Kale V."/>
            <person name="Holt S."/>
            <person name="Cochrane G."/>
            <person name="Meng A."/>
            <person name="Brown T."/>
            <person name="Cohen L."/>
        </authorList>
    </citation>
    <scope>NUCLEOTIDE SEQUENCE</scope>
    <source>
        <strain evidence="2">NIES-381</strain>
    </source>
</reference>
<gene>
    <name evidence="2" type="ORF">EGYM00392_LOCUS20991</name>
</gene>
<name>A0A7S1IEP8_9EUGL</name>
<feature type="region of interest" description="Disordered" evidence="1">
    <location>
        <begin position="49"/>
        <end position="114"/>
    </location>
</feature>
<protein>
    <submittedName>
        <fullName evidence="2">Uncharacterized protein</fullName>
    </submittedName>
</protein>
<accession>A0A7S1IEP8</accession>
<dbReference type="EMBL" id="HBGA01056996">
    <property type="protein sequence ID" value="CAD9009896.1"/>
    <property type="molecule type" value="Transcribed_RNA"/>
</dbReference>
<feature type="region of interest" description="Disordered" evidence="1">
    <location>
        <begin position="1"/>
        <end position="26"/>
    </location>
</feature>
<evidence type="ECO:0000256" key="1">
    <source>
        <dbReference type="SAM" id="MobiDB-lite"/>
    </source>
</evidence>
<sequence length="146" mass="14720">MFAKEAQARSGARTPNGQATGLGTAPNLADACRSVGFVWGLKSAGGRVCTGQKASPLLTPRNPPASRVEMTRGRGLESEVGAGRARSIGPLDAAPPSASATGEKAPAHRDRPSATPAILVGGWVGVQLAGEDAAQPSAPQKGRMTP</sequence>